<dbReference type="Pfam" id="PF08799">
    <property type="entry name" value="PRP4"/>
    <property type="match status" value="1"/>
</dbReference>
<feature type="compositionally biased region" description="Acidic residues" evidence="4">
    <location>
        <begin position="56"/>
        <end position="79"/>
    </location>
</feature>
<keyword evidence="7" id="KW-1185">Reference proteome</keyword>
<dbReference type="AlphaFoldDB" id="A0A1E3PJ80"/>
<feature type="repeat" description="WD" evidence="3">
    <location>
        <begin position="286"/>
        <end position="327"/>
    </location>
</feature>
<gene>
    <name evidence="6" type="ORF">NADFUDRAFT_50788</name>
</gene>
<dbReference type="Gene3D" id="4.10.280.110">
    <property type="entry name" value="Pre-mRNA processing factor 4 domain"/>
    <property type="match status" value="1"/>
</dbReference>
<dbReference type="SMART" id="SM00320">
    <property type="entry name" value="WD40"/>
    <property type="match status" value="7"/>
</dbReference>
<dbReference type="Proteomes" id="UP000095009">
    <property type="component" value="Unassembled WGS sequence"/>
</dbReference>
<dbReference type="STRING" id="857566.A0A1E3PJ80"/>
<dbReference type="PROSITE" id="PS50294">
    <property type="entry name" value="WD_REPEATS_REGION"/>
    <property type="match status" value="4"/>
</dbReference>
<evidence type="ECO:0000256" key="1">
    <source>
        <dbReference type="ARBA" id="ARBA00022574"/>
    </source>
</evidence>
<dbReference type="InterPro" id="IPR014906">
    <property type="entry name" value="PRP4-like"/>
</dbReference>
<keyword evidence="2" id="KW-0677">Repeat</keyword>
<dbReference type="Gene3D" id="2.130.10.10">
    <property type="entry name" value="YVTN repeat-like/Quinoprotein amine dehydrogenase"/>
    <property type="match status" value="2"/>
</dbReference>
<feature type="repeat" description="WD" evidence="3">
    <location>
        <begin position="394"/>
        <end position="422"/>
    </location>
</feature>
<feature type="repeat" description="WD" evidence="3">
    <location>
        <begin position="145"/>
        <end position="177"/>
    </location>
</feature>
<dbReference type="GO" id="GO:0034247">
    <property type="term" value="P:snoRNA splicing"/>
    <property type="evidence" value="ECO:0007669"/>
    <property type="project" value="EnsemblFungi"/>
</dbReference>
<dbReference type="InterPro" id="IPR036285">
    <property type="entry name" value="PRP4-like_sf"/>
</dbReference>
<dbReference type="Pfam" id="PF00400">
    <property type="entry name" value="WD40"/>
    <property type="match status" value="7"/>
</dbReference>
<dbReference type="FunFam" id="2.130.10.10:FF:000411">
    <property type="entry name" value="U4/U6 small nuclear ribonucleoprotein Prp4"/>
    <property type="match status" value="1"/>
</dbReference>
<name>A0A1E3PJ80_9ASCO</name>
<dbReference type="PROSITE" id="PS00678">
    <property type="entry name" value="WD_REPEATS_1"/>
    <property type="match status" value="2"/>
</dbReference>
<dbReference type="GO" id="GO:0000393">
    <property type="term" value="P:spliceosomal conformational changes to generate catalytic conformation"/>
    <property type="evidence" value="ECO:0007669"/>
    <property type="project" value="EnsemblFungi"/>
</dbReference>
<dbReference type="SUPFAM" id="SSF50978">
    <property type="entry name" value="WD40 repeat-like"/>
    <property type="match status" value="1"/>
</dbReference>
<dbReference type="InterPro" id="IPR036322">
    <property type="entry name" value="WD40_repeat_dom_sf"/>
</dbReference>
<dbReference type="CDD" id="cd00200">
    <property type="entry name" value="WD40"/>
    <property type="match status" value="1"/>
</dbReference>
<feature type="repeat" description="WD" evidence="3">
    <location>
        <begin position="423"/>
        <end position="457"/>
    </location>
</feature>
<dbReference type="InterPro" id="IPR015943">
    <property type="entry name" value="WD40/YVTN_repeat-like_dom_sf"/>
</dbReference>
<dbReference type="PROSITE" id="PS50082">
    <property type="entry name" value="WD_REPEATS_2"/>
    <property type="match status" value="7"/>
</dbReference>
<dbReference type="InterPro" id="IPR001680">
    <property type="entry name" value="WD40_rpt"/>
</dbReference>
<dbReference type="GO" id="GO:0030621">
    <property type="term" value="F:U4 snRNA binding"/>
    <property type="evidence" value="ECO:0007669"/>
    <property type="project" value="TreeGrafter"/>
</dbReference>
<protein>
    <submittedName>
        <fullName evidence="6">WD40 repeat-like protein</fullName>
    </submittedName>
</protein>
<dbReference type="EMBL" id="KV454409">
    <property type="protein sequence ID" value="ODQ65506.1"/>
    <property type="molecule type" value="Genomic_DNA"/>
</dbReference>
<reference evidence="6 7" key="1">
    <citation type="journal article" date="2016" name="Proc. Natl. Acad. Sci. U.S.A.">
        <title>Comparative genomics of biotechnologically important yeasts.</title>
        <authorList>
            <person name="Riley R."/>
            <person name="Haridas S."/>
            <person name="Wolfe K.H."/>
            <person name="Lopes M.R."/>
            <person name="Hittinger C.T."/>
            <person name="Goeker M."/>
            <person name="Salamov A.A."/>
            <person name="Wisecaver J.H."/>
            <person name="Long T.M."/>
            <person name="Calvey C.H."/>
            <person name="Aerts A.L."/>
            <person name="Barry K.W."/>
            <person name="Choi C."/>
            <person name="Clum A."/>
            <person name="Coughlan A.Y."/>
            <person name="Deshpande S."/>
            <person name="Douglass A.P."/>
            <person name="Hanson S.J."/>
            <person name="Klenk H.-P."/>
            <person name="LaButti K.M."/>
            <person name="Lapidus A."/>
            <person name="Lindquist E.A."/>
            <person name="Lipzen A.M."/>
            <person name="Meier-Kolthoff J.P."/>
            <person name="Ohm R.A."/>
            <person name="Otillar R.P."/>
            <person name="Pangilinan J.L."/>
            <person name="Peng Y."/>
            <person name="Rokas A."/>
            <person name="Rosa C.A."/>
            <person name="Scheuner C."/>
            <person name="Sibirny A.A."/>
            <person name="Slot J.C."/>
            <person name="Stielow J.B."/>
            <person name="Sun H."/>
            <person name="Kurtzman C.P."/>
            <person name="Blackwell M."/>
            <person name="Grigoriev I.V."/>
            <person name="Jeffries T.W."/>
        </authorList>
    </citation>
    <scope>NUCLEOTIDE SEQUENCE [LARGE SCALE GENOMIC DNA]</scope>
    <source>
        <strain evidence="6 7">DSM 6958</strain>
    </source>
</reference>
<feature type="repeat" description="WD" evidence="3">
    <location>
        <begin position="186"/>
        <end position="231"/>
    </location>
</feature>
<organism evidence="6 7">
    <name type="scientific">Nadsonia fulvescens var. elongata DSM 6958</name>
    <dbReference type="NCBI Taxonomy" id="857566"/>
    <lineage>
        <taxon>Eukaryota</taxon>
        <taxon>Fungi</taxon>
        <taxon>Dikarya</taxon>
        <taxon>Ascomycota</taxon>
        <taxon>Saccharomycotina</taxon>
        <taxon>Dipodascomycetes</taxon>
        <taxon>Dipodascales</taxon>
        <taxon>Dipodascales incertae sedis</taxon>
        <taxon>Nadsonia</taxon>
    </lineage>
</organism>
<proteinExistence type="predicted"/>
<evidence type="ECO:0000259" key="5">
    <source>
        <dbReference type="SMART" id="SM00500"/>
    </source>
</evidence>
<dbReference type="PRINTS" id="PR00320">
    <property type="entry name" value="GPROTEINBRPT"/>
</dbReference>
<dbReference type="SMART" id="SM00500">
    <property type="entry name" value="SFM"/>
    <property type="match status" value="1"/>
</dbReference>
<dbReference type="InterPro" id="IPR020472">
    <property type="entry name" value="WD40_PAC1"/>
</dbReference>
<dbReference type="GO" id="GO:0046540">
    <property type="term" value="C:U4/U6 x U5 tri-snRNP complex"/>
    <property type="evidence" value="ECO:0007669"/>
    <property type="project" value="EnsemblFungi"/>
</dbReference>
<dbReference type="PANTHER" id="PTHR19846">
    <property type="entry name" value="WD40 REPEAT PROTEIN"/>
    <property type="match status" value="1"/>
</dbReference>
<evidence type="ECO:0000256" key="2">
    <source>
        <dbReference type="ARBA" id="ARBA00022737"/>
    </source>
</evidence>
<feature type="repeat" description="WD" evidence="3">
    <location>
        <begin position="244"/>
        <end position="285"/>
    </location>
</feature>
<feature type="region of interest" description="Disordered" evidence="4">
    <location>
        <begin position="55"/>
        <end position="80"/>
    </location>
</feature>
<dbReference type="SUPFAM" id="SSF158230">
    <property type="entry name" value="PRP4-like"/>
    <property type="match status" value="1"/>
</dbReference>
<dbReference type="PANTHER" id="PTHR19846:SF0">
    <property type="entry name" value="PRE-MRNA PROCESSING FACTOR 4"/>
    <property type="match status" value="1"/>
</dbReference>
<feature type="domain" description="Pre-mRNA processing factor 4 (PRP4)-like" evidence="5">
    <location>
        <begin position="10"/>
        <end position="62"/>
    </location>
</feature>
<sequence>MNRYSTAVPTDDAAVRAKLRRFGEPITYFGEDNFDRRARLASLLGEAVDDSLTREEDVDMDVDGLEGSEEENEEEEEEFYTPGDETLLMARHDIARFSLQRARQRLDGQRASFHSNSDDAELVKTILSRRSTIERLAHYNLYGSQVASTRAVSMVRYTSDGDWLASGDWDGRVSVWDPHLSCKRVITCHDAKITGLDWSPLMNKGERLFATGGNDNLVKVWSFHDDAESTEISDCSHENIPRCIFTHDSRVARVAFHPSGRYLASASFDTTWRLWDLTRETELLLQEGHAKEVFALAMHPDGALVGSGGLDAIGRIWDIRSGKTIMILDSHIREIYGLDFAPCGVEVVTAAGDGQVKVWDLRMVREKFSIPAHNKIASDVRFFRASNISTKGQSSDGSYFCTSSYDGTVKVWNSDTWTHIKTLQGGLDRVMSVDVSPHNNAVASAGWDRNVKLWAEE</sequence>
<dbReference type="InterPro" id="IPR019775">
    <property type="entry name" value="WD40_repeat_CS"/>
</dbReference>
<evidence type="ECO:0000313" key="7">
    <source>
        <dbReference type="Proteomes" id="UP000095009"/>
    </source>
</evidence>
<evidence type="ECO:0000313" key="6">
    <source>
        <dbReference type="EMBL" id="ODQ65506.1"/>
    </source>
</evidence>
<keyword evidence="1 3" id="KW-0853">WD repeat</keyword>
<feature type="repeat" description="WD" evidence="3">
    <location>
        <begin position="328"/>
        <end position="362"/>
    </location>
</feature>
<dbReference type="OrthoDB" id="540662at2759"/>
<accession>A0A1E3PJ80</accession>
<evidence type="ECO:0000256" key="3">
    <source>
        <dbReference type="PROSITE-ProRule" id="PRU00221"/>
    </source>
</evidence>
<evidence type="ECO:0000256" key="4">
    <source>
        <dbReference type="SAM" id="MobiDB-lite"/>
    </source>
</evidence>
<dbReference type="GO" id="GO:0017070">
    <property type="term" value="F:U6 snRNA binding"/>
    <property type="evidence" value="ECO:0007669"/>
    <property type="project" value="TreeGrafter"/>
</dbReference>